<evidence type="ECO:0000313" key="2">
    <source>
        <dbReference type="EMBL" id="BBX57614.1"/>
    </source>
</evidence>
<reference evidence="2 3" key="1">
    <citation type="journal article" date="2019" name="Emerg. Microbes Infect.">
        <title>Comprehensive subspecies identification of 175 nontuberculous mycobacteria species based on 7547 genomic profiles.</title>
        <authorList>
            <person name="Matsumoto Y."/>
            <person name="Kinjo T."/>
            <person name="Motooka D."/>
            <person name="Nabeya D."/>
            <person name="Jung N."/>
            <person name="Uechi K."/>
            <person name="Horii T."/>
            <person name="Iida T."/>
            <person name="Fujita J."/>
            <person name="Nakamura S."/>
        </authorList>
    </citation>
    <scope>NUCLEOTIDE SEQUENCE [LARGE SCALE GENOMIC DNA]</scope>
    <source>
        <strain evidence="2 3">JCM 12657</strain>
    </source>
</reference>
<organism evidence="2 3">
    <name type="scientific">Mycobacterium shottsii</name>
    <dbReference type="NCBI Taxonomy" id="133549"/>
    <lineage>
        <taxon>Bacteria</taxon>
        <taxon>Bacillati</taxon>
        <taxon>Actinomycetota</taxon>
        <taxon>Actinomycetes</taxon>
        <taxon>Mycobacteriales</taxon>
        <taxon>Mycobacteriaceae</taxon>
        <taxon>Mycobacterium</taxon>
        <taxon>Mycobacterium ulcerans group</taxon>
    </lineage>
</organism>
<keyword evidence="3" id="KW-1185">Reference proteome</keyword>
<accession>A0A7I7LD09</accession>
<name>A0A7I7LD09_9MYCO</name>
<protein>
    <submittedName>
        <fullName evidence="2">Uncharacterized protein</fullName>
    </submittedName>
</protein>
<feature type="compositionally biased region" description="Basic and acidic residues" evidence="1">
    <location>
        <begin position="33"/>
        <end position="46"/>
    </location>
</feature>
<feature type="region of interest" description="Disordered" evidence="1">
    <location>
        <begin position="1"/>
        <end position="93"/>
    </location>
</feature>
<gene>
    <name evidence="2" type="ORF">MSHO_29590</name>
</gene>
<dbReference type="EMBL" id="AP022572">
    <property type="protein sequence ID" value="BBX57614.1"/>
    <property type="molecule type" value="Genomic_DNA"/>
</dbReference>
<evidence type="ECO:0000313" key="3">
    <source>
        <dbReference type="Proteomes" id="UP000467164"/>
    </source>
</evidence>
<evidence type="ECO:0000256" key="1">
    <source>
        <dbReference type="SAM" id="MobiDB-lite"/>
    </source>
</evidence>
<feature type="compositionally biased region" description="Polar residues" evidence="1">
    <location>
        <begin position="82"/>
        <end position="93"/>
    </location>
</feature>
<dbReference type="AlphaFoldDB" id="A0A7I7LD09"/>
<proteinExistence type="predicted"/>
<sequence>MGRRRQAPRAACTDPVDGVAPEDLVDLPPPANRMDRMGPKLARPEPRGGPAESQDPPPPAGTPGWAGSAEWTEWVGWDDASRPSSPSPETRIA</sequence>
<dbReference type="KEGG" id="msho:MSHO_29590"/>
<dbReference type="Proteomes" id="UP000467164">
    <property type="component" value="Chromosome"/>
</dbReference>